<dbReference type="GO" id="GO:0012505">
    <property type="term" value="C:endomembrane system"/>
    <property type="evidence" value="ECO:0007669"/>
    <property type="project" value="TreeGrafter"/>
</dbReference>
<evidence type="ECO:0000256" key="7">
    <source>
        <dbReference type="SAM" id="Phobius"/>
    </source>
</evidence>
<keyword evidence="3 7" id="KW-0812">Transmembrane</keyword>
<comment type="similarity">
    <text evidence="2">Belongs to the CLPTM1 family.</text>
</comment>
<evidence type="ECO:0000256" key="4">
    <source>
        <dbReference type="ARBA" id="ARBA00022989"/>
    </source>
</evidence>
<keyword evidence="9" id="KW-1185">Reference proteome</keyword>
<evidence type="ECO:0000313" key="9">
    <source>
        <dbReference type="Proteomes" id="UP000245942"/>
    </source>
</evidence>
<dbReference type="PANTHER" id="PTHR21347:SF0">
    <property type="entry name" value="LIPID SCRAMBLASE CLPTM1L"/>
    <property type="match status" value="1"/>
</dbReference>
<evidence type="ECO:0000256" key="6">
    <source>
        <dbReference type="SAM" id="MobiDB-lite"/>
    </source>
</evidence>
<dbReference type="GeneID" id="37012528"/>
<name>A0A316UJT4_9BASI</name>
<evidence type="ECO:0000256" key="3">
    <source>
        <dbReference type="ARBA" id="ARBA00022692"/>
    </source>
</evidence>
<evidence type="ECO:0000256" key="1">
    <source>
        <dbReference type="ARBA" id="ARBA00004141"/>
    </source>
</evidence>
<comment type="subcellular location">
    <subcellularLocation>
        <location evidence="1">Membrane</location>
        <topology evidence="1">Multi-pass membrane protein</topology>
    </subcellularLocation>
</comment>
<dbReference type="STRING" id="1684307.A0A316UJT4"/>
<feature type="region of interest" description="Disordered" evidence="6">
    <location>
        <begin position="1"/>
        <end position="20"/>
    </location>
</feature>
<keyword evidence="4 7" id="KW-1133">Transmembrane helix</keyword>
<keyword evidence="5 7" id="KW-0472">Membrane</keyword>
<dbReference type="Pfam" id="PF04193">
    <property type="entry name" value="PQ-loop"/>
    <property type="match status" value="1"/>
</dbReference>
<dbReference type="OrthoDB" id="378564at2759"/>
<gene>
    <name evidence="8" type="ORF">BCV69DRAFT_265800</name>
</gene>
<dbReference type="InterPro" id="IPR008429">
    <property type="entry name" value="CLPTM1"/>
</dbReference>
<dbReference type="AlphaFoldDB" id="A0A316UJT4"/>
<feature type="transmembrane region" description="Helical" evidence="7">
    <location>
        <begin position="421"/>
        <end position="442"/>
    </location>
</feature>
<protein>
    <submittedName>
        <fullName evidence="8">Cleft lip and palate transmembrane 1</fullName>
    </submittedName>
</protein>
<feature type="transmembrane region" description="Helical" evidence="7">
    <location>
        <begin position="544"/>
        <end position="566"/>
    </location>
</feature>
<reference evidence="8 9" key="1">
    <citation type="journal article" date="2018" name="Mol. Biol. Evol.">
        <title>Broad Genomic Sampling Reveals a Smut Pathogenic Ancestry of the Fungal Clade Ustilaginomycotina.</title>
        <authorList>
            <person name="Kijpornyongpan T."/>
            <person name="Mondo S.J."/>
            <person name="Barry K."/>
            <person name="Sandor L."/>
            <person name="Lee J."/>
            <person name="Lipzen A."/>
            <person name="Pangilinan J."/>
            <person name="LaButti K."/>
            <person name="Hainaut M."/>
            <person name="Henrissat B."/>
            <person name="Grigoriev I.V."/>
            <person name="Spatafora J.W."/>
            <person name="Aime M.C."/>
        </authorList>
    </citation>
    <scope>NUCLEOTIDE SEQUENCE [LARGE SCALE GENOMIC DNA]</scope>
    <source>
        <strain evidence="8 9">MCA 4718</strain>
    </source>
</reference>
<organism evidence="8 9">
    <name type="scientific">Pseudomicrostroma glucosiphilum</name>
    <dbReference type="NCBI Taxonomy" id="1684307"/>
    <lineage>
        <taxon>Eukaryota</taxon>
        <taxon>Fungi</taxon>
        <taxon>Dikarya</taxon>
        <taxon>Basidiomycota</taxon>
        <taxon>Ustilaginomycotina</taxon>
        <taxon>Exobasidiomycetes</taxon>
        <taxon>Microstromatales</taxon>
        <taxon>Microstromatales incertae sedis</taxon>
        <taxon>Pseudomicrostroma</taxon>
    </lineage>
</organism>
<dbReference type="Pfam" id="PF05602">
    <property type="entry name" value="CLPTM1"/>
    <property type="match status" value="1"/>
</dbReference>
<feature type="transmembrane region" description="Helical" evidence="7">
    <location>
        <begin position="454"/>
        <end position="477"/>
    </location>
</feature>
<feature type="region of interest" description="Disordered" evidence="6">
    <location>
        <begin position="244"/>
        <end position="277"/>
    </location>
</feature>
<dbReference type="GO" id="GO:0016020">
    <property type="term" value="C:membrane"/>
    <property type="evidence" value="ECO:0007669"/>
    <property type="project" value="UniProtKB-SubCell"/>
</dbReference>
<dbReference type="EMBL" id="KZ819321">
    <property type="protein sequence ID" value="PWN24233.1"/>
    <property type="molecule type" value="Genomic_DNA"/>
</dbReference>
<proteinExistence type="inferred from homology"/>
<dbReference type="PANTHER" id="PTHR21347">
    <property type="entry name" value="CLEFT LIP AND PALATE ASSOCIATED TRANSMEMBRANE PROTEIN-RELATED"/>
    <property type="match status" value="1"/>
</dbReference>
<evidence type="ECO:0000313" key="8">
    <source>
        <dbReference type="EMBL" id="PWN24233.1"/>
    </source>
</evidence>
<dbReference type="RefSeq" id="XP_025351393.1">
    <property type="nucleotide sequence ID" value="XM_025490794.1"/>
</dbReference>
<sequence length="704" mass="76800">MSASAPAAGDAASAGQAEAGPGWGKTISRGLLMYFVVNAATSLIKQKLGPPETAPAQSSAGQLGDAAAAGSQVAQAVSGVGSQPGQPSLQVMKNTTSRPLWKPQDELDFYVFLSWSAAASHEDLATQYSALIPGSSGDLPALDSLIDFAAYPSLSSEAETSGQSSRFTVVMPQSQESFPILKADQVTLSDIKLAAEITLHAPQEVLLNNGSIWADIVAVPTGADVRDSVGHARTRKMLTRLHPPRKNREGRKLLGGASSTSEEDVAEEAVTTPANATSDEGKGLISYWHSNLTLALPKQDSHSSLAIGQLPPALLQYIYLVPDHEHGTPLLYGRDSNGRAVPSVVYNYPVVFPNTFWDMREDMYPINSTTPTLPLHISVDTTSWFKFQMLAAMTDSFDKQPGMAGGEIDIIKHTLLHTSPWYLLLIVVVTILHMVFEFLAFSSEVSYWKKKDNLTGISVGTIMTSIVTQTIILLYLIDSSEETSWMILGSQAMGVAVESWKLTKALTVNIKPAPPGSLIPYRLDVQDKHVLSKEELETKEFDRVAFKIVAAGSAPLLIGYTIYSALYQTHRGWWSFTIGTLTSFVYTFGFVALIPQLIVNYKSKSVAGMNGKTLIYKIIGTFTDDLFAWGITKMPMMHRLATLRDDVVFFIYLYQWWHYGVDKSRVNEFGQVLEPTEEMKKRGGLVVGKKADLAEGEGESKKDK</sequence>
<dbReference type="Proteomes" id="UP000245942">
    <property type="component" value="Unassembled WGS sequence"/>
</dbReference>
<accession>A0A316UJT4</accession>
<evidence type="ECO:0000256" key="2">
    <source>
        <dbReference type="ARBA" id="ARBA00009310"/>
    </source>
</evidence>
<evidence type="ECO:0000256" key="5">
    <source>
        <dbReference type="ARBA" id="ARBA00023136"/>
    </source>
</evidence>
<feature type="transmembrane region" description="Helical" evidence="7">
    <location>
        <begin position="573"/>
        <end position="594"/>
    </location>
</feature>
<dbReference type="InterPro" id="IPR006603">
    <property type="entry name" value="PQ-loop_rpt"/>
</dbReference>